<protein>
    <submittedName>
        <fullName evidence="2">Uncharacterized protein</fullName>
    </submittedName>
</protein>
<keyword evidence="3" id="KW-1185">Reference proteome</keyword>
<name>A0A385EGZ0_9CAUD</name>
<dbReference type="EMBL" id="MH588547">
    <property type="protein sequence ID" value="AXQ70089.1"/>
    <property type="molecule type" value="Genomic_DNA"/>
</dbReference>
<gene>
    <name evidence="2" type="ORF">CcrSC_gp007</name>
    <name evidence="1" type="ORF">CcrSC_gp507</name>
</gene>
<reference evidence="2" key="4">
    <citation type="submission" date="2021-07" db="EMBL/GenBank/DDBJ databases">
        <title>Giant CbK-like Caulobacter bacteriophages have genetically divergent genomes.</title>
        <authorList>
            <person name="Wilson K."/>
            <person name="Ely B."/>
        </authorList>
    </citation>
    <scope>NUCLEOTIDE SEQUENCE</scope>
</reference>
<accession>A0A385EGZ0</accession>
<evidence type="ECO:0000313" key="3">
    <source>
        <dbReference type="Proteomes" id="UP000259683"/>
    </source>
</evidence>
<evidence type="ECO:0000313" key="2">
    <source>
        <dbReference type="EMBL" id="AXQ70089.1"/>
    </source>
</evidence>
<reference evidence="3" key="1">
    <citation type="submission" date="2018-07" db="EMBL/GenBank/DDBJ databases">
        <title>Giant CbK-like Caulobacter bacteriophages have genetically divergent genomes.</title>
        <authorList>
            <person name="Wilson K.M."/>
            <person name="Ely B."/>
        </authorList>
    </citation>
    <scope>NUCLEOTIDE SEQUENCE [LARGE SCALE GENOMIC DNA]</scope>
</reference>
<organism evidence="2 3">
    <name type="scientific">Caulobacter phage CcrSC</name>
    <dbReference type="NCBI Taxonomy" id="2283272"/>
    <lineage>
        <taxon>Viruses</taxon>
        <taxon>Duplodnaviria</taxon>
        <taxon>Heunggongvirae</taxon>
        <taxon>Uroviricota</taxon>
        <taxon>Caudoviricetes</taxon>
        <taxon>Jeanschmidtviridae</taxon>
        <taxon>Bertelyvirus</taxon>
        <taxon>Bertelyvirus SC</taxon>
    </lineage>
</organism>
<reference evidence="2" key="2">
    <citation type="submission" date="2018-07" db="EMBL/GenBank/DDBJ databases">
        <authorList>
            <person name="Wilson K.M."/>
            <person name="Ely B."/>
        </authorList>
    </citation>
    <scope>NUCLEOTIDE SEQUENCE</scope>
</reference>
<sequence>MFILIVGNPSDGFTYYGPFDEHDDAVTYAEATGTEGNPWWVAPLEAAD</sequence>
<evidence type="ECO:0000313" key="1">
    <source>
        <dbReference type="EMBL" id="AXQ69589.1"/>
    </source>
</evidence>
<dbReference type="Proteomes" id="UP000259683">
    <property type="component" value="Segment"/>
</dbReference>
<proteinExistence type="predicted"/>
<reference evidence="3" key="3">
    <citation type="submission" date="2018-09" db="EMBL/GenBank/DDBJ databases">
        <title>Giant CbK-like Caulobacter bacteriophages have genetically divergent genomes.</title>
        <authorList>
            <person name="Wilson K."/>
            <person name="Ely B."/>
        </authorList>
    </citation>
    <scope>NUCLEOTIDE SEQUENCE [LARGE SCALE GENOMIC DNA]</scope>
</reference>
<dbReference type="EMBL" id="MH588547">
    <property type="protein sequence ID" value="AXQ69589.1"/>
    <property type="molecule type" value="Genomic_DNA"/>
</dbReference>